<dbReference type="Proteomes" id="UP000215633">
    <property type="component" value="Unassembled WGS sequence"/>
</dbReference>
<gene>
    <name evidence="3" type="ORF">CAL24_11085</name>
</gene>
<sequence>MIPRATVRLQLHAGFTLDDAAGQVPYYARLGISHFYLSPLGCARRGSTHGYDVVDHSRVNPELGGEAALERLVNALRKHDMGLIADIVPNHMAADSANPWWRDVLARGPASRYAEWFDIDWRPADPALHGKVLLPCLAEPYGETLRAGGIVLVREPGSGEFAVQVGDARLPLAAGTQPEQATPGEPRASHDPADPDGRARLHALLERQHYRLAWWRTAADQINWRRFFEIATLVGVRVERPEVFDAVHALPLRLYAEGLIDGVRVDHIDGLAEPQDYCRRLREALRDCGQARLAAGLPRDPYVVVEKILAPDETLDEQWDVDGTTGYDFMDQVGALLHDAAAEPVLTQAWQVLARDARPVREQLEAARLRMLTRHFAAERRALARALLQVARLDPDTRDWSEDAIDRVLTRWLAAFTVYRTYAGPQGRDAADQARCQAAAARARHLPGLAWSRADARLLDQVNRWLAGGSPQPAVQREALRRFQQLTPPLAAKALEDTLFYRYGPLLSRNEVGASPDRFGLSVADFHRACAARARRFPAAMLATATHDHKRGADARARLAVLAEIPLEWLRRVQHWLGAAGAAPSAADRYQLLQTLVGAWPVGLDPADAAGLDAFLERVRAWQTKAVREAKQHSSWTEPDPAYEAACADYLERLRQGEGGATPLGEIGAFVQHIAPAGLVNSLAQVALHMTVPGVPDLYQGTDLWDFSLVDPDNRRPVDYPLRHATLAAAAAPVPETGQDWAGLPPPWRSGQVKQALIHHLLQLRAGYPLLFGHGSYLPLSVHGARAAHVVAYVRSHGEQHALVVVPRLCGMRLAAGGEPARAAEFWADTRVRLPAGLVRQPWRDLRTQDVARADAHGYVPVAPLLQALPVTVRMAG</sequence>
<dbReference type="Gene3D" id="3.20.20.80">
    <property type="entry name" value="Glycosidases"/>
    <property type="match status" value="3"/>
</dbReference>
<dbReference type="SMART" id="SM00642">
    <property type="entry name" value="Aamy"/>
    <property type="match status" value="1"/>
</dbReference>
<protein>
    <submittedName>
        <fullName evidence="3">Malto-oligosyltrehalose synthase</fullName>
    </submittedName>
</protein>
<proteinExistence type="predicted"/>
<name>A0A261VPH0_9BORD</name>
<dbReference type="Gene3D" id="1.10.10.470">
    <property type="entry name" value="Maltooligosyl trehalose synthase, domain 4"/>
    <property type="match status" value="1"/>
</dbReference>
<dbReference type="SUPFAM" id="SSF51445">
    <property type="entry name" value="(Trans)glycosidases"/>
    <property type="match status" value="1"/>
</dbReference>
<dbReference type="InterPro" id="IPR013797">
    <property type="entry name" value="Maltooligo_trehalose_synth_4"/>
</dbReference>
<dbReference type="NCBIfam" id="TIGR02401">
    <property type="entry name" value="trehalose_TreY"/>
    <property type="match status" value="1"/>
</dbReference>
<dbReference type="GO" id="GO:0005992">
    <property type="term" value="P:trehalose biosynthetic process"/>
    <property type="evidence" value="ECO:0007669"/>
    <property type="project" value="TreeGrafter"/>
</dbReference>
<feature type="domain" description="Glycosyl hydrolase family 13 catalytic" evidence="2">
    <location>
        <begin position="16"/>
        <end position="457"/>
    </location>
</feature>
<evidence type="ECO:0000256" key="1">
    <source>
        <dbReference type="SAM" id="MobiDB-lite"/>
    </source>
</evidence>
<dbReference type="InterPro" id="IPR017853">
    <property type="entry name" value="GH"/>
</dbReference>
<accession>A0A261VPH0</accession>
<dbReference type="AlphaFoldDB" id="A0A261VPH0"/>
<dbReference type="CDD" id="cd11336">
    <property type="entry name" value="AmyAc_MTSase"/>
    <property type="match status" value="1"/>
</dbReference>
<comment type="caution">
    <text evidence="3">The sequence shown here is derived from an EMBL/GenBank/DDBJ whole genome shotgun (WGS) entry which is preliminary data.</text>
</comment>
<dbReference type="GO" id="GO:0030980">
    <property type="term" value="P:alpha-glucan catabolic process"/>
    <property type="evidence" value="ECO:0007669"/>
    <property type="project" value="TreeGrafter"/>
</dbReference>
<dbReference type="InterPro" id="IPR006047">
    <property type="entry name" value="GH13_cat_dom"/>
</dbReference>
<dbReference type="PANTHER" id="PTHR10357">
    <property type="entry name" value="ALPHA-AMYLASE FAMILY MEMBER"/>
    <property type="match status" value="1"/>
</dbReference>
<dbReference type="InterPro" id="IPR012767">
    <property type="entry name" value="Trehalose_TreY"/>
</dbReference>
<dbReference type="PANTHER" id="PTHR10357:SF216">
    <property type="entry name" value="MALTOOLIGOSYL TREHALOSE SYNTHASE-RELATED"/>
    <property type="match status" value="1"/>
</dbReference>
<feature type="region of interest" description="Disordered" evidence="1">
    <location>
        <begin position="175"/>
        <end position="196"/>
    </location>
</feature>
<dbReference type="Pfam" id="PF00128">
    <property type="entry name" value="Alpha-amylase"/>
    <property type="match status" value="1"/>
</dbReference>
<keyword evidence="4" id="KW-1185">Reference proteome</keyword>
<dbReference type="GO" id="GO:0047470">
    <property type="term" value="F:(1,4)-alpha-D-glucan 1-alpha-D-glucosylmutase activity"/>
    <property type="evidence" value="ECO:0007669"/>
    <property type="project" value="TreeGrafter"/>
</dbReference>
<organism evidence="3 4">
    <name type="scientific">Bordetella genomosp. 2</name>
    <dbReference type="NCBI Taxonomy" id="1983456"/>
    <lineage>
        <taxon>Bacteria</taxon>
        <taxon>Pseudomonadati</taxon>
        <taxon>Pseudomonadota</taxon>
        <taxon>Betaproteobacteria</taxon>
        <taxon>Burkholderiales</taxon>
        <taxon>Alcaligenaceae</taxon>
        <taxon>Bordetella</taxon>
    </lineage>
</organism>
<evidence type="ECO:0000313" key="4">
    <source>
        <dbReference type="Proteomes" id="UP000215633"/>
    </source>
</evidence>
<feature type="compositionally biased region" description="Basic and acidic residues" evidence="1">
    <location>
        <begin position="187"/>
        <end position="196"/>
    </location>
</feature>
<evidence type="ECO:0000313" key="3">
    <source>
        <dbReference type="EMBL" id="OZI75757.1"/>
    </source>
</evidence>
<dbReference type="EMBL" id="NEVT01000006">
    <property type="protein sequence ID" value="OZI75757.1"/>
    <property type="molecule type" value="Genomic_DNA"/>
</dbReference>
<evidence type="ECO:0000259" key="2">
    <source>
        <dbReference type="SMART" id="SM00642"/>
    </source>
</evidence>
<reference evidence="4" key="1">
    <citation type="submission" date="2017-05" db="EMBL/GenBank/DDBJ databases">
        <title>Complete and WGS of Bordetella genogroups.</title>
        <authorList>
            <person name="Spilker T."/>
            <person name="Lipuma J."/>
        </authorList>
    </citation>
    <scope>NUCLEOTIDE SEQUENCE [LARGE SCALE GENOMIC DNA]</scope>
    <source>
        <strain evidence="4">AU8256</strain>
    </source>
</reference>
<dbReference type="RefSeq" id="WP_094806728.1">
    <property type="nucleotide sequence ID" value="NZ_NEVT01000006.1"/>
</dbReference>